<gene>
    <name evidence="1" type="ORF">M0R45_032813</name>
</gene>
<sequence>MESVYNDFNEALTRSSKRSSSRRPFCTVLYLHRVCLQQSNTPSSFIKARTRSPLDVVSVLSNLLLQRNILTSSIGGQRIAVKHAMPRRKTPGNLLDDAREEEKDISTATETDFEEEACIARKVLIIKSSRGSRRQMLMGSARQHQFCKR</sequence>
<comment type="caution">
    <text evidence="1">The sequence shown here is derived from an EMBL/GenBank/DDBJ whole genome shotgun (WGS) entry which is preliminary data.</text>
</comment>
<keyword evidence="2" id="KW-1185">Reference proteome</keyword>
<protein>
    <submittedName>
        <fullName evidence="1">Uncharacterized protein</fullName>
    </submittedName>
</protein>
<accession>A0AAW1WKW7</accession>
<dbReference type="Proteomes" id="UP001457282">
    <property type="component" value="Unassembled WGS sequence"/>
</dbReference>
<reference evidence="1 2" key="1">
    <citation type="journal article" date="2023" name="G3 (Bethesda)">
        <title>A chromosome-length genome assembly and annotation of blackberry (Rubus argutus, cv. 'Hillquist').</title>
        <authorList>
            <person name="Bruna T."/>
            <person name="Aryal R."/>
            <person name="Dudchenko O."/>
            <person name="Sargent D.J."/>
            <person name="Mead D."/>
            <person name="Buti M."/>
            <person name="Cavallini A."/>
            <person name="Hytonen T."/>
            <person name="Andres J."/>
            <person name="Pham M."/>
            <person name="Weisz D."/>
            <person name="Mascagni F."/>
            <person name="Usai G."/>
            <person name="Natali L."/>
            <person name="Bassil N."/>
            <person name="Fernandez G.E."/>
            <person name="Lomsadze A."/>
            <person name="Armour M."/>
            <person name="Olukolu B."/>
            <person name="Poorten T."/>
            <person name="Britton C."/>
            <person name="Davik J."/>
            <person name="Ashrafi H."/>
            <person name="Aiden E.L."/>
            <person name="Borodovsky M."/>
            <person name="Worthington M."/>
        </authorList>
    </citation>
    <scope>NUCLEOTIDE SEQUENCE [LARGE SCALE GENOMIC DNA]</scope>
    <source>
        <strain evidence="1">PI 553951</strain>
    </source>
</reference>
<dbReference type="AlphaFoldDB" id="A0AAW1WKW7"/>
<organism evidence="1 2">
    <name type="scientific">Rubus argutus</name>
    <name type="common">Southern blackberry</name>
    <dbReference type="NCBI Taxonomy" id="59490"/>
    <lineage>
        <taxon>Eukaryota</taxon>
        <taxon>Viridiplantae</taxon>
        <taxon>Streptophyta</taxon>
        <taxon>Embryophyta</taxon>
        <taxon>Tracheophyta</taxon>
        <taxon>Spermatophyta</taxon>
        <taxon>Magnoliopsida</taxon>
        <taxon>eudicotyledons</taxon>
        <taxon>Gunneridae</taxon>
        <taxon>Pentapetalae</taxon>
        <taxon>rosids</taxon>
        <taxon>fabids</taxon>
        <taxon>Rosales</taxon>
        <taxon>Rosaceae</taxon>
        <taxon>Rosoideae</taxon>
        <taxon>Rosoideae incertae sedis</taxon>
        <taxon>Rubus</taxon>
    </lineage>
</organism>
<name>A0AAW1WKW7_RUBAR</name>
<evidence type="ECO:0000313" key="2">
    <source>
        <dbReference type="Proteomes" id="UP001457282"/>
    </source>
</evidence>
<dbReference type="EMBL" id="JBEDUW010000006">
    <property type="protein sequence ID" value="KAK9924446.1"/>
    <property type="molecule type" value="Genomic_DNA"/>
</dbReference>
<evidence type="ECO:0000313" key="1">
    <source>
        <dbReference type="EMBL" id="KAK9924446.1"/>
    </source>
</evidence>
<proteinExistence type="predicted"/>